<feature type="disulfide bond" evidence="15">
    <location>
        <begin position="824"/>
        <end position="885"/>
    </location>
</feature>
<dbReference type="PANTHER" id="PTHR48071">
    <property type="entry name" value="SRCR DOMAIN-CONTAINING PROTEIN"/>
    <property type="match status" value="1"/>
</dbReference>
<keyword evidence="7 17" id="KW-1133">Transmembrane helix</keyword>
<keyword evidence="5" id="KW-0732">Signal</keyword>
<sequence>MRLVGGPNSCSGRVEIYHAGEWGTVCDDEWTILNTAVVCRSVNCGAAMEVRGSAFYGEGKDRIWLDNVHCSGLEASLHECRHEDYGINNCAHGEDVGIVCSDYIKLANGIERCEGRVEVKHGTQWRKLCNSSWSQKEQEVLCREVSCGMPQTGHNMPDFGEHSTLLGVKASCLGNETALQQCVMKETDETCDSASIVCIHSKAVRLVNGTHPCSGRVEVMHEGLWGTVCDDNWGLQEAEVVCREMKCGTALSAKFQAHYGLGSGRINLDELGCKGHEKTLTECPHGGFGVSDCTHMEDAGVECAENVKLVNGTRCSGRLEVHHQGQWVTICKDSHWGSKEETLVCKELDCGTPKEGGQNSGGSDLERYAMGCLGTESSVAACPLQPNPTTCSAVSVSCSGQPELKLINGTDRCSGRVEVQHDGQWGTVCDDLWEMLDAWVVCKAMDCGSPLNAKSGAFYGQGKGNVWLDDLQCLGNETSLKHCQHTDYGDSNCGHSEDAGVHCSMTIRLLDGRNHCSGRVEIFQGGFWAPVYNGNWGFNEALVVCKEMQCGEPVVTSTADHFGQSSQSTGYTTSCNGRESSISQCSLRGYSKTVRDQITDATVSCSGNVRLANGSNACTGRVEVYQGGQWGTICNETWDMQDAAVVCKSLQCGSVQKMSIASSACNSSSVAGVLCSDGLPTRLVHSTGECFGRVEVQHAGQWGTLCGKDWSMSAANVVCSLLGCGSAISISSLSVTEDDHSSKPVWEASEACFNSEASLFECSVSGYNGTSCGHEQDASVVCADPLRLVNGRNQCSGRLEVFHHNLWGTVCDDEWEMDSANVVCRQLGCGEALSFFGSSEFGAGGGPIWLDNVVCSGEEEALNQCPHQPFGENNCGHSEDVGIICLGNMPKPHISLSPGPDVNFGDKVEITCSVLSDHLGGTYGLQKTPGPFRMQRYSESDAVTFTIPKANLSHGGLYHCTYQKRFMSKTIEVVGDSLELKVSVKLPQPIISLPSVGPMMLLSTNKIDVKGGSSFAISCSIFSSYEGGSFYLRKSNITATRLQAALSHSIIQVAYFDFPDVSERDQGDYACVYTLNVSTQSYHSPPSKTLLVVVSGSAVSSTITGSVVGLSLLLILSAVVFLLWRRRGLASRTMVQFSSRVGEVMKEDSGDKRDGPPTGRDYNTLANEYGNGSSPEEKCPEEVESTENTLERNATEDLTGRVCYELEPLIHS</sequence>
<feature type="disulfide bond" evidence="15">
    <location>
        <begin position="752"/>
        <end position="762"/>
    </location>
</feature>
<proteinExistence type="predicted"/>
<dbReference type="GO" id="GO:0005615">
    <property type="term" value="C:extracellular space"/>
    <property type="evidence" value="ECO:0007669"/>
    <property type="project" value="TreeGrafter"/>
</dbReference>
<comment type="subunit">
    <text evidence="13">Interacts with LGALS1 and laminin.</text>
</comment>
<dbReference type="FunFam" id="3.10.250.10:FF:000006">
    <property type="entry name" value="neurotrypsin isoform X2"/>
    <property type="match status" value="1"/>
</dbReference>
<comment type="subcellular location">
    <subcellularLocation>
        <location evidence="1">Membrane</location>
        <topology evidence="1">Single-pass membrane protein</topology>
    </subcellularLocation>
    <subcellularLocation>
        <location evidence="2">Secreted</location>
    </subcellularLocation>
</comment>
<feature type="domain" description="SRCR" evidence="18">
    <location>
        <begin position="609"/>
        <end position="654"/>
    </location>
</feature>
<feature type="disulfide bond" evidence="15">
    <location>
        <begin position="442"/>
        <end position="503"/>
    </location>
</feature>
<dbReference type="Gene3D" id="3.10.250.10">
    <property type="entry name" value="SRCR-like domain"/>
    <property type="match status" value="9"/>
</dbReference>
<comment type="function">
    <text evidence="12">Binds to extracellular matrix proteins. Binds to pathogen-associated molecular patterns (PAMPs) present on the cell walls of Gram-positive and Gram-negative bacteria and fungi, behaving as a pattern recognition receptor (PRR). Induces bacterial and fungal aggregation and subsequent inhibition of PAMP-induced cytokine release. Does not possess intrinsic bactericidal activity. May play a role in the innate defense and homeostasis of certain epithelial surfaces.</text>
</comment>
<feature type="compositionally biased region" description="Basic and acidic residues" evidence="16">
    <location>
        <begin position="1144"/>
        <end position="1155"/>
    </location>
</feature>
<feature type="domain" description="SRCR" evidence="18">
    <location>
        <begin position="204"/>
        <end position="304"/>
    </location>
</feature>
<dbReference type="InterPro" id="IPR036772">
    <property type="entry name" value="SRCR-like_dom_sf"/>
</dbReference>
<dbReference type="InterPro" id="IPR013783">
    <property type="entry name" value="Ig-like_fold"/>
</dbReference>
<keyword evidence="3" id="KW-0964">Secreted</keyword>
<feature type="region of interest" description="Disordered" evidence="16">
    <location>
        <begin position="1144"/>
        <end position="1194"/>
    </location>
</feature>
<dbReference type="PROSITE" id="PS00420">
    <property type="entry name" value="SRCR_1"/>
    <property type="match status" value="1"/>
</dbReference>
<dbReference type="GO" id="GO:0004252">
    <property type="term" value="F:serine-type endopeptidase activity"/>
    <property type="evidence" value="ECO:0007669"/>
    <property type="project" value="TreeGrafter"/>
</dbReference>
<feature type="compositionally biased region" description="Polar residues" evidence="16">
    <location>
        <begin position="1164"/>
        <end position="1174"/>
    </location>
</feature>
<dbReference type="FunFam" id="3.10.250.10:FF:000004">
    <property type="entry name" value="Scavenger receptor cysteine-rich type 1 protein M130"/>
    <property type="match status" value="1"/>
</dbReference>
<keyword evidence="6" id="KW-0677">Repeat</keyword>
<feature type="disulfide bond" evidence="15">
    <location>
        <begin position="372"/>
        <end position="382"/>
    </location>
</feature>
<feature type="domain" description="SRCR" evidence="18">
    <location>
        <begin position="1"/>
        <end position="101"/>
    </location>
</feature>
<keyword evidence="4 17" id="KW-0812">Transmembrane</keyword>
<keyword evidence="9 15" id="KW-1015">Disulfide bond</keyword>
<feature type="disulfide bond" evidence="15">
    <location>
        <begin position="273"/>
        <end position="283"/>
    </location>
</feature>
<evidence type="ECO:0000256" key="16">
    <source>
        <dbReference type="SAM" id="MobiDB-lite"/>
    </source>
</evidence>
<dbReference type="SUPFAM" id="SSF48726">
    <property type="entry name" value="Immunoglobulin"/>
    <property type="match status" value="2"/>
</dbReference>
<gene>
    <name evidence="19" type="ORF">NHX12_025886</name>
</gene>
<dbReference type="FunFam" id="3.10.250.10:FF:000016">
    <property type="entry name" value="Scavenger receptor cysteine-rich protein type 12"/>
    <property type="match status" value="1"/>
</dbReference>
<dbReference type="PRINTS" id="PR00258">
    <property type="entry name" value="SPERACTRCPTR"/>
</dbReference>
<evidence type="ECO:0000256" key="5">
    <source>
        <dbReference type="ARBA" id="ARBA00022729"/>
    </source>
</evidence>
<dbReference type="Gene3D" id="2.60.40.10">
    <property type="entry name" value="Immunoglobulins"/>
    <property type="match status" value="2"/>
</dbReference>
<dbReference type="GO" id="GO:0031638">
    <property type="term" value="P:zymogen activation"/>
    <property type="evidence" value="ECO:0007669"/>
    <property type="project" value="TreeGrafter"/>
</dbReference>
<evidence type="ECO:0000256" key="11">
    <source>
        <dbReference type="ARBA" id="ARBA00023180"/>
    </source>
</evidence>
<organism evidence="19 20">
    <name type="scientific">Muraenolepis orangiensis</name>
    <name type="common">Patagonian moray cod</name>
    <dbReference type="NCBI Taxonomy" id="630683"/>
    <lineage>
        <taxon>Eukaryota</taxon>
        <taxon>Metazoa</taxon>
        <taxon>Chordata</taxon>
        <taxon>Craniata</taxon>
        <taxon>Vertebrata</taxon>
        <taxon>Euteleostomi</taxon>
        <taxon>Actinopterygii</taxon>
        <taxon>Neopterygii</taxon>
        <taxon>Teleostei</taxon>
        <taxon>Neoteleostei</taxon>
        <taxon>Acanthomorphata</taxon>
        <taxon>Zeiogadaria</taxon>
        <taxon>Gadariae</taxon>
        <taxon>Gadiformes</taxon>
        <taxon>Muraenolepidoidei</taxon>
        <taxon>Muraenolepididae</taxon>
        <taxon>Muraenolepis</taxon>
    </lineage>
</organism>
<dbReference type="SMART" id="SM00202">
    <property type="entry name" value="SR"/>
    <property type="match status" value="9"/>
</dbReference>
<protein>
    <recommendedName>
        <fullName evidence="14">Soluble scavenger receptor cysteine-rich domain-containing protein SSC5D</fullName>
    </recommendedName>
</protein>
<evidence type="ECO:0000256" key="9">
    <source>
        <dbReference type="ARBA" id="ARBA00023157"/>
    </source>
</evidence>
<comment type="caution">
    <text evidence="15">Lacks conserved residue(s) required for the propagation of feature annotation.</text>
</comment>
<dbReference type="SUPFAM" id="SSF56487">
    <property type="entry name" value="SRCR-like"/>
    <property type="match status" value="9"/>
</dbReference>
<feature type="domain" description="SRCR" evidence="18">
    <location>
        <begin position="681"/>
        <end position="783"/>
    </location>
</feature>
<evidence type="ECO:0000256" key="17">
    <source>
        <dbReference type="SAM" id="Phobius"/>
    </source>
</evidence>
<evidence type="ECO:0000256" key="7">
    <source>
        <dbReference type="ARBA" id="ARBA00022989"/>
    </source>
</evidence>
<feature type="domain" description="SRCR" evidence="18">
    <location>
        <begin position="786"/>
        <end position="886"/>
    </location>
</feature>
<evidence type="ECO:0000256" key="8">
    <source>
        <dbReference type="ARBA" id="ARBA00023136"/>
    </source>
</evidence>
<evidence type="ECO:0000256" key="4">
    <source>
        <dbReference type="ARBA" id="ARBA00022692"/>
    </source>
</evidence>
<feature type="disulfide bond" evidence="15">
    <location>
        <begin position="229"/>
        <end position="293"/>
    </location>
</feature>
<evidence type="ECO:0000256" key="15">
    <source>
        <dbReference type="PROSITE-ProRule" id="PRU00196"/>
    </source>
</evidence>
<keyword evidence="20" id="KW-1185">Reference proteome</keyword>
<evidence type="ECO:0000256" key="6">
    <source>
        <dbReference type="ARBA" id="ARBA00022737"/>
    </source>
</evidence>
<feature type="disulfide bond" evidence="15">
    <location>
        <begin position="811"/>
        <end position="875"/>
    </location>
</feature>
<dbReference type="Proteomes" id="UP001148018">
    <property type="component" value="Unassembled WGS sequence"/>
</dbReference>
<feature type="disulfide bond" evidence="15">
    <location>
        <begin position="855"/>
        <end position="865"/>
    </location>
</feature>
<dbReference type="SMART" id="SM00409">
    <property type="entry name" value="IG"/>
    <property type="match status" value="2"/>
</dbReference>
<name>A0A9Q0EJ76_9TELE</name>
<dbReference type="FunFam" id="3.10.250.10:FF:000005">
    <property type="entry name" value="Neurotrypsin isoform A"/>
    <property type="match status" value="1"/>
</dbReference>
<evidence type="ECO:0000256" key="13">
    <source>
        <dbReference type="ARBA" id="ARBA00064153"/>
    </source>
</evidence>
<feature type="transmembrane region" description="Helical" evidence="17">
    <location>
        <begin position="1103"/>
        <end position="1124"/>
    </location>
</feature>
<feature type="disulfide bond" evidence="15">
    <location>
        <begin position="575"/>
        <end position="585"/>
    </location>
</feature>
<evidence type="ECO:0000256" key="12">
    <source>
        <dbReference type="ARBA" id="ARBA00058074"/>
    </source>
</evidence>
<dbReference type="Pfam" id="PF00530">
    <property type="entry name" value="SRCR"/>
    <property type="match status" value="9"/>
</dbReference>
<keyword evidence="11" id="KW-0325">Glycoprotein</keyword>
<evidence type="ECO:0000256" key="1">
    <source>
        <dbReference type="ARBA" id="ARBA00004167"/>
    </source>
</evidence>
<dbReference type="EMBL" id="JANIIK010000042">
    <property type="protein sequence ID" value="KAJ3606365.1"/>
    <property type="molecule type" value="Genomic_DNA"/>
</dbReference>
<accession>A0A9Q0EJ76</accession>
<evidence type="ECO:0000259" key="18">
    <source>
        <dbReference type="PROSITE" id="PS50287"/>
    </source>
</evidence>
<feature type="domain" description="SRCR" evidence="18">
    <location>
        <begin position="404"/>
        <end position="504"/>
    </location>
</feature>
<feature type="disulfide bond" evidence="15">
    <location>
        <begin position="429"/>
        <end position="493"/>
    </location>
</feature>
<feature type="disulfide bond" evidence="15">
    <location>
        <begin position="473"/>
        <end position="483"/>
    </location>
</feature>
<comment type="caution">
    <text evidence="19">The sequence shown here is derived from an EMBL/GenBank/DDBJ whole genome shotgun (WGS) entry which is preliminary data.</text>
</comment>
<evidence type="ECO:0000256" key="3">
    <source>
        <dbReference type="ARBA" id="ARBA00022525"/>
    </source>
</evidence>
<evidence type="ECO:0000256" key="14">
    <source>
        <dbReference type="ARBA" id="ARBA00069168"/>
    </source>
</evidence>
<feature type="disulfide bond" evidence="15">
    <location>
        <begin position="39"/>
        <end position="100"/>
    </location>
</feature>
<dbReference type="PANTHER" id="PTHR48071:SF15">
    <property type="entry name" value="SRCR DOMAIN-CONTAINING PROTEIN"/>
    <property type="match status" value="1"/>
</dbReference>
<feature type="disulfide bond" evidence="15">
    <location>
        <begin position="242"/>
        <end position="303"/>
    </location>
</feature>
<dbReference type="AlphaFoldDB" id="A0A9Q0EJ76"/>
<keyword evidence="8 17" id="KW-0472">Membrane</keyword>
<feature type="disulfide bond" evidence="15">
    <location>
        <begin position="26"/>
        <end position="90"/>
    </location>
</feature>
<dbReference type="GO" id="GO:0005886">
    <property type="term" value="C:plasma membrane"/>
    <property type="evidence" value="ECO:0007669"/>
    <property type="project" value="TreeGrafter"/>
</dbReference>
<keyword evidence="10" id="KW-0675">Receptor</keyword>
<dbReference type="InterPro" id="IPR036179">
    <property type="entry name" value="Ig-like_dom_sf"/>
</dbReference>
<dbReference type="InterPro" id="IPR003599">
    <property type="entry name" value="Ig_sub"/>
</dbReference>
<feature type="domain" description="SRCR" evidence="18">
    <location>
        <begin position="104"/>
        <end position="199"/>
    </location>
</feature>
<dbReference type="FunFam" id="3.10.250.10:FF:000007">
    <property type="entry name" value="Soluble scavenger receptor cysteine-rich domain-containing protein SSC5D"/>
    <property type="match status" value="2"/>
</dbReference>
<dbReference type="OrthoDB" id="536948at2759"/>
<evidence type="ECO:0000256" key="10">
    <source>
        <dbReference type="ARBA" id="ARBA00023170"/>
    </source>
</evidence>
<feature type="domain" description="SRCR" evidence="18">
    <location>
        <begin position="507"/>
        <end position="606"/>
    </location>
</feature>
<evidence type="ECO:0000313" key="19">
    <source>
        <dbReference type="EMBL" id="KAJ3606365.1"/>
    </source>
</evidence>
<feature type="domain" description="SRCR" evidence="18">
    <location>
        <begin position="307"/>
        <end position="399"/>
    </location>
</feature>
<dbReference type="PROSITE" id="PS50287">
    <property type="entry name" value="SRCR_2"/>
    <property type="match status" value="9"/>
</dbReference>
<reference evidence="19" key="1">
    <citation type="submission" date="2022-07" db="EMBL/GenBank/DDBJ databases">
        <title>Chromosome-level genome of Muraenolepis orangiensis.</title>
        <authorList>
            <person name="Kim J."/>
        </authorList>
    </citation>
    <scope>NUCLEOTIDE SEQUENCE</scope>
    <source>
        <strain evidence="19">KU_S4_2022</strain>
        <tissue evidence="19">Muscle</tissue>
    </source>
</reference>
<feature type="disulfide bond" evidence="15">
    <location>
        <begin position="70"/>
        <end position="80"/>
    </location>
</feature>
<dbReference type="InterPro" id="IPR001190">
    <property type="entry name" value="SRCR"/>
</dbReference>
<feature type="disulfide bond" evidence="15">
    <location>
        <begin position="172"/>
        <end position="182"/>
    </location>
</feature>
<evidence type="ECO:0000313" key="20">
    <source>
        <dbReference type="Proteomes" id="UP001148018"/>
    </source>
</evidence>
<evidence type="ECO:0000256" key="2">
    <source>
        <dbReference type="ARBA" id="ARBA00004613"/>
    </source>
</evidence>